<dbReference type="RefSeq" id="WP_008802440.1">
    <property type="nucleotide sequence ID" value="NZ_KQ235735.1"/>
</dbReference>
<dbReference type="Pfam" id="PF01648">
    <property type="entry name" value="ACPS"/>
    <property type="match status" value="1"/>
</dbReference>
<dbReference type="PANTHER" id="PTHR12215:SF10">
    <property type="entry name" value="L-AMINOADIPATE-SEMIALDEHYDE DEHYDROGENASE-PHOSPHOPANTETHEINYL TRANSFERASE"/>
    <property type="match status" value="1"/>
</dbReference>
<sequence length="226" mass="26569">MLKLYVVHINRNLTSNEYMYFLSLSNIINNNYYKFEDCQNSIIGIILAQLAICESLNLKLNQLKISRNKYGKLFEESCYFNISHSKNYVVCSLSNKMVGVDIEEIIQKDIDIKSFDKYFTLEEQIYLQNTKTKKGEAFTKLWVLKESYVKYLGVGLLIPLNSFTIRIKNNNAIYVTKKNLIKKEKFTLIKLKNEAYCSICSQNQENAQIIFYSIEILLKYIKNFEE</sequence>
<dbReference type="InterPro" id="IPR050559">
    <property type="entry name" value="P-Pant_transferase_sf"/>
</dbReference>
<dbReference type="GO" id="GO:0005829">
    <property type="term" value="C:cytosol"/>
    <property type="evidence" value="ECO:0007669"/>
    <property type="project" value="TreeGrafter"/>
</dbReference>
<name>A0A0M1VRW8_FUSVC</name>
<reference evidence="5 6" key="1">
    <citation type="submission" date="2011-10" db="EMBL/GenBank/DDBJ databases">
        <title>The Genome Sequence of Fusobacterium sp. 4_1_13.</title>
        <authorList>
            <consortium name="The Broad Institute Genome Sequencing Platform"/>
            <person name="Earl A."/>
            <person name="Ward D."/>
            <person name="Feldgarden M."/>
            <person name="Gevers D."/>
            <person name="Strauss J."/>
            <person name="Ambrose C."/>
            <person name="Allen-Vercoe E."/>
            <person name="Young S.K."/>
            <person name="Zeng Q."/>
            <person name="Gargeya S."/>
            <person name="Fitzgerald M."/>
            <person name="Haas B."/>
            <person name="Abouelleil A."/>
            <person name="Alvarado L."/>
            <person name="Arachchi H.M."/>
            <person name="Berlin A."/>
            <person name="Brown A."/>
            <person name="Chapman S.B."/>
            <person name="Chen Z."/>
            <person name="Dunbar C."/>
            <person name="Freedman E."/>
            <person name="Gearin G."/>
            <person name="Goldberg J."/>
            <person name="Griggs A."/>
            <person name="Gujja S."/>
            <person name="Heiman D."/>
            <person name="Howarth C."/>
            <person name="Larson L."/>
            <person name="Lui A."/>
            <person name="MacDonald P.J."/>
            <person name="Montmayeur A."/>
            <person name="Murphy C."/>
            <person name="Neiman D."/>
            <person name="Pearson M."/>
            <person name="Priest M."/>
            <person name="Roberts A."/>
            <person name="Saif S."/>
            <person name="Shea T."/>
            <person name="Shenoy N."/>
            <person name="Sisk P."/>
            <person name="Stolte C."/>
            <person name="Sykes S."/>
            <person name="Wortman J."/>
            <person name="Nusbaum C."/>
            <person name="Birren B."/>
        </authorList>
    </citation>
    <scope>NUCLEOTIDE SEQUENCE [LARGE SCALE GENOMIC DNA]</scope>
    <source>
        <strain evidence="5 6">4_1_13</strain>
    </source>
</reference>
<dbReference type="Proteomes" id="UP000004925">
    <property type="component" value="Unassembled WGS sequence"/>
</dbReference>
<dbReference type="EMBL" id="ACDE02000013">
    <property type="protein sequence ID" value="EEO39322.1"/>
    <property type="molecule type" value="Genomic_DNA"/>
</dbReference>
<proteinExistence type="inferred from homology"/>
<dbReference type="Gene3D" id="3.90.470.20">
    <property type="entry name" value="4'-phosphopantetheinyl transferase domain"/>
    <property type="match status" value="2"/>
</dbReference>
<keyword evidence="2 5" id="KW-0808">Transferase</keyword>
<evidence type="ECO:0000313" key="5">
    <source>
        <dbReference type="EMBL" id="EEO39322.1"/>
    </source>
</evidence>
<evidence type="ECO:0000256" key="1">
    <source>
        <dbReference type="ARBA" id="ARBA00010990"/>
    </source>
</evidence>
<feature type="domain" description="4'-phosphopantetheinyl transferase" evidence="3">
    <location>
        <begin position="98"/>
        <end position="197"/>
    </location>
</feature>
<protein>
    <submittedName>
        <fullName evidence="5">Phosphopantetheine-protein transferase domain protein</fullName>
    </submittedName>
</protein>
<accession>A0A0M1VRW8</accession>
<dbReference type="HOGENOM" id="CLU_057011_6_2_0"/>
<feature type="domain" description="4'-phosphopantetheinyl transferase N-terminal" evidence="4">
    <location>
        <begin position="31"/>
        <end position="91"/>
    </location>
</feature>
<dbReference type="PANTHER" id="PTHR12215">
    <property type="entry name" value="PHOSPHOPANTETHEINE TRANSFERASE"/>
    <property type="match status" value="1"/>
</dbReference>
<evidence type="ECO:0000256" key="2">
    <source>
        <dbReference type="ARBA" id="ARBA00022679"/>
    </source>
</evidence>
<evidence type="ECO:0000313" key="6">
    <source>
        <dbReference type="Proteomes" id="UP000004925"/>
    </source>
</evidence>
<gene>
    <name evidence="5" type="ORF">FSCG_00035</name>
</gene>
<dbReference type="InterPro" id="IPR037143">
    <property type="entry name" value="4-PPantetheinyl_Trfase_dom_sf"/>
</dbReference>
<dbReference type="GO" id="GO:0008897">
    <property type="term" value="F:holo-[acyl-carrier-protein] synthase activity"/>
    <property type="evidence" value="ECO:0007669"/>
    <property type="project" value="InterPro"/>
</dbReference>
<comment type="caution">
    <text evidence="5">The sequence shown here is derived from an EMBL/GenBank/DDBJ whole genome shotgun (WGS) entry which is preliminary data.</text>
</comment>
<dbReference type="InterPro" id="IPR055066">
    <property type="entry name" value="AASDHPPT_N"/>
</dbReference>
<evidence type="ECO:0000259" key="3">
    <source>
        <dbReference type="Pfam" id="PF01648"/>
    </source>
</evidence>
<comment type="similarity">
    <text evidence="1">Belongs to the P-Pant transferase superfamily. Gsp/Sfp/HetI/AcpT family.</text>
</comment>
<dbReference type="eggNOG" id="COG2091">
    <property type="taxonomic scope" value="Bacteria"/>
</dbReference>
<dbReference type="SUPFAM" id="SSF56214">
    <property type="entry name" value="4'-phosphopantetheinyl transferase"/>
    <property type="match status" value="2"/>
</dbReference>
<dbReference type="AlphaFoldDB" id="A0A0M1VRW8"/>
<dbReference type="Pfam" id="PF22624">
    <property type="entry name" value="AASDHPPT_N"/>
    <property type="match status" value="1"/>
</dbReference>
<dbReference type="GO" id="GO:0000287">
    <property type="term" value="F:magnesium ion binding"/>
    <property type="evidence" value="ECO:0007669"/>
    <property type="project" value="InterPro"/>
</dbReference>
<dbReference type="GO" id="GO:0019878">
    <property type="term" value="P:lysine biosynthetic process via aminoadipic acid"/>
    <property type="evidence" value="ECO:0007669"/>
    <property type="project" value="TreeGrafter"/>
</dbReference>
<evidence type="ECO:0000259" key="4">
    <source>
        <dbReference type="Pfam" id="PF22624"/>
    </source>
</evidence>
<organism evidence="5 6">
    <name type="scientific">Fusobacterium vincentii 4_1_13</name>
    <dbReference type="NCBI Taxonomy" id="469606"/>
    <lineage>
        <taxon>Bacteria</taxon>
        <taxon>Fusobacteriati</taxon>
        <taxon>Fusobacteriota</taxon>
        <taxon>Fusobacteriia</taxon>
        <taxon>Fusobacteriales</taxon>
        <taxon>Fusobacteriaceae</taxon>
        <taxon>Fusobacterium</taxon>
    </lineage>
</organism>
<dbReference type="InterPro" id="IPR008278">
    <property type="entry name" value="4-PPantetheinyl_Trfase_dom"/>
</dbReference>